<accession>A0A9N7U4V5</accession>
<name>A0A9N7U4V5_PLEPL</name>
<dbReference type="Proteomes" id="UP001153269">
    <property type="component" value="Unassembled WGS sequence"/>
</dbReference>
<evidence type="ECO:0000313" key="2">
    <source>
        <dbReference type="Proteomes" id="UP001153269"/>
    </source>
</evidence>
<comment type="caution">
    <text evidence="1">The sequence shown here is derived from an EMBL/GenBank/DDBJ whole genome shotgun (WGS) entry which is preliminary data.</text>
</comment>
<protein>
    <submittedName>
        <fullName evidence="1">Uncharacterized protein</fullName>
    </submittedName>
</protein>
<dbReference type="AlphaFoldDB" id="A0A9N7U4V5"/>
<organism evidence="1 2">
    <name type="scientific">Pleuronectes platessa</name>
    <name type="common">European plaice</name>
    <dbReference type="NCBI Taxonomy" id="8262"/>
    <lineage>
        <taxon>Eukaryota</taxon>
        <taxon>Metazoa</taxon>
        <taxon>Chordata</taxon>
        <taxon>Craniata</taxon>
        <taxon>Vertebrata</taxon>
        <taxon>Euteleostomi</taxon>
        <taxon>Actinopterygii</taxon>
        <taxon>Neopterygii</taxon>
        <taxon>Teleostei</taxon>
        <taxon>Neoteleostei</taxon>
        <taxon>Acanthomorphata</taxon>
        <taxon>Carangaria</taxon>
        <taxon>Pleuronectiformes</taxon>
        <taxon>Pleuronectoidei</taxon>
        <taxon>Pleuronectidae</taxon>
        <taxon>Pleuronectes</taxon>
    </lineage>
</organism>
<reference evidence="1" key="1">
    <citation type="submission" date="2020-03" db="EMBL/GenBank/DDBJ databases">
        <authorList>
            <person name="Weist P."/>
        </authorList>
    </citation>
    <scope>NUCLEOTIDE SEQUENCE</scope>
</reference>
<sequence>MCFLLNDTGSRFLPTVSLGKMLASGAVPVSAHLAYISSLTISDNQCYHHHQHPAGSTPTAHSLQHHQQQAHYSTRCQPLSRDTGHRRCSFITGSRSYSPLLPFPPPLSLPEPTSFPPACVPELLMLP</sequence>
<dbReference type="EMBL" id="CADEAL010000778">
    <property type="protein sequence ID" value="CAB1425049.1"/>
    <property type="molecule type" value="Genomic_DNA"/>
</dbReference>
<proteinExistence type="predicted"/>
<evidence type="ECO:0000313" key="1">
    <source>
        <dbReference type="EMBL" id="CAB1425049.1"/>
    </source>
</evidence>
<gene>
    <name evidence="1" type="ORF">PLEPLA_LOCUS12979</name>
</gene>
<keyword evidence="2" id="KW-1185">Reference proteome</keyword>